<keyword evidence="3" id="KW-1185">Reference proteome</keyword>
<proteinExistence type="predicted"/>
<comment type="caution">
    <text evidence="2">The sequence shown here is derived from an EMBL/GenBank/DDBJ whole genome shotgun (WGS) entry which is preliminary data.</text>
</comment>
<reference evidence="2" key="1">
    <citation type="submission" date="2021-02" db="EMBL/GenBank/DDBJ databases">
        <title>Natronogracilivirga saccharolytica gen. nov. sp. nov. a new anaerobic, haloalkiliphilic carbohydrate-fermenting bacterium from soda lake and proposing of Cyclonatronumiaceae fam. nov. in the phylum Balneolaeota.</title>
        <authorList>
            <person name="Zhilina T.N."/>
            <person name="Sorokin D.Y."/>
            <person name="Zavarzina D.G."/>
            <person name="Toshchakov S.V."/>
            <person name="Kublanov I.V."/>
        </authorList>
    </citation>
    <scope>NUCLEOTIDE SEQUENCE</scope>
    <source>
        <strain evidence="2">Z-1702</strain>
    </source>
</reference>
<protein>
    <submittedName>
        <fullName evidence="2">DUF2914 domain-containing protein</fullName>
    </submittedName>
</protein>
<dbReference type="AlphaFoldDB" id="A0A8J7SCT7"/>
<dbReference type="InterPro" id="IPR022606">
    <property type="entry name" value="DUF2914"/>
</dbReference>
<name>A0A8J7SCT7_9BACT</name>
<evidence type="ECO:0000259" key="1">
    <source>
        <dbReference type="Pfam" id="PF11141"/>
    </source>
</evidence>
<accession>A0A8J7SCT7</accession>
<dbReference type="Pfam" id="PF11141">
    <property type="entry name" value="DUF2914"/>
    <property type="match status" value="1"/>
</dbReference>
<sequence length="119" mass="14082">MENYSDPGSLENEDTLFVKEFLLAEDVIEREPVEVVESYSMADSRAWCFARIHNNDEMQDLFFKWYHEDELYFEMNSKIGISPNWRTYSSVGLQPGNWRVELQDEQGNVLEEIEFVVSE</sequence>
<gene>
    <name evidence="2" type="ORF">NATSA_13525</name>
</gene>
<dbReference type="RefSeq" id="WP_210513149.1">
    <property type="nucleotide sequence ID" value="NZ_JAFIDN010000013.1"/>
</dbReference>
<evidence type="ECO:0000313" key="2">
    <source>
        <dbReference type="EMBL" id="MBP3193691.1"/>
    </source>
</evidence>
<evidence type="ECO:0000313" key="3">
    <source>
        <dbReference type="Proteomes" id="UP000673975"/>
    </source>
</evidence>
<feature type="domain" description="DUF2914" evidence="1">
    <location>
        <begin position="59"/>
        <end position="117"/>
    </location>
</feature>
<dbReference type="Proteomes" id="UP000673975">
    <property type="component" value="Unassembled WGS sequence"/>
</dbReference>
<dbReference type="EMBL" id="JAFIDN010000013">
    <property type="protein sequence ID" value="MBP3193691.1"/>
    <property type="molecule type" value="Genomic_DNA"/>
</dbReference>
<organism evidence="2 3">
    <name type="scientific">Natronogracilivirga saccharolytica</name>
    <dbReference type="NCBI Taxonomy" id="2812953"/>
    <lineage>
        <taxon>Bacteria</taxon>
        <taxon>Pseudomonadati</taxon>
        <taxon>Balneolota</taxon>
        <taxon>Balneolia</taxon>
        <taxon>Balneolales</taxon>
        <taxon>Cyclonatronaceae</taxon>
        <taxon>Natronogracilivirga</taxon>
    </lineage>
</organism>